<evidence type="ECO:0000259" key="3">
    <source>
        <dbReference type="Pfam" id="PF00881"/>
    </source>
</evidence>
<dbReference type="RefSeq" id="WP_132848334.1">
    <property type="nucleotide sequence ID" value="NZ_CP058648.1"/>
</dbReference>
<evidence type="ECO:0000313" key="4">
    <source>
        <dbReference type="EMBL" id="TCQ02607.1"/>
    </source>
</evidence>
<dbReference type="OrthoDB" id="9812105at2"/>
<dbReference type="AlphaFoldDB" id="A0A4R2TJN1"/>
<dbReference type="PANTHER" id="PTHR43673">
    <property type="entry name" value="NAD(P)H NITROREDUCTASE YDGI-RELATED"/>
    <property type="match status" value="1"/>
</dbReference>
<comment type="caution">
    <text evidence="4">The sequence shown here is derived from an EMBL/GenBank/DDBJ whole genome shotgun (WGS) entry which is preliminary data.</text>
</comment>
<dbReference type="PANTHER" id="PTHR43673:SF10">
    <property type="entry name" value="NADH DEHYDROGENASE_NAD(P)H NITROREDUCTASE XCC3605-RELATED"/>
    <property type="match status" value="1"/>
</dbReference>
<dbReference type="EMBL" id="SLYC01000014">
    <property type="protein sequence ID" value="TCQ02607.1"/>
    <property type="molecule type" value="Genomic_DNA"/>
</dbReference>
<evidence type="ECO:0000256" key="1">
    <source>
        <dbReference type="ARBA" id="ARBA00007118"/>
    </source>
</evidence>
<protein>
    <submittedName>
        <fullName evidence="4">Nitroreductase</fullName>
    </submittedName>
</protein>
<feature type="domain" description="Nitroreductase" evidence="3">
    <location>
        <begin position="7"/>
        <end position="181"/>
    </location>
</feature>
<evidence type="ECO:0000313" key="5">
    <source>
        <dbReference type="Proteomes" id="UP000295504"/>
    </source>
</evidence>
<dbReference type="InterPro" id="IPR000415">
    <property type="entry name" value="Nitroreductase-like"/>
</dbReference>
<comment type="similarity">
    <text evidence="1">Belongs to the nitroreductase family.</text>
</comment>
<dbReference type="SUPFAM" id="SSF55469">
    <property type="entry name" value="FMN-dependent nitroreductase-like"/>
    <property type="match status" value="1"/>
</dbReference>
<dbReference type="Gene3D" id="3.40.109.10">
    <property type="entry name" value="NADH Oxidase"/>
    <property type="match status" value="1"/>
</dbReference>
<sequence length="202" mass="23202">MELNDAIRLRRSIRKFKKDPIPESYIYELLDAARLAPSATNLQPWRFIVVKTEEAIQKLSKCTPLPFVTQAPLVLICCIDHEAFNERGIRVQELQESGAFVDTPLDNTDSTKYIKQSQMDEDTAKAYMNMNAAIAIEHILLKATDLGLGSCWVMMFSQRKLKQTFNIEDRYTPFSLIPIGYADQQPIQRPRLSLEEIIIHEV</sequence>
<accession>A0A4R2TJN1</accession>
<dbReference type="CDD" id="cd20609">
    <property type="entry name" value="nitroreductase"/>
    <property type="match status" value="1"/>
</dbReference>
<keyword evidence="2" id="KW-0560">Oxidoreductase</keyword>
<dbReference type="Pfam" id="PF00881">
    <property type="entry name" value="Nitroreductase"/>
    <property type="match status" value="1"/>
</dbReference>
<dbReference type="GO" id="GO:0016491">
    <property type="term" value="F:oxidoreductase activity"/>
    <property type="evidence" value="ECO:0007669"/>
    <property type="project" value="UniProtKB-KW"/>
</dbReference>
<gene>
    <name evidence="4" type="ORF">EDD79_101421</name>
</gene>
<proteinExistence type="inferred from homology"/>
<reference evidence="4 5" key="1">
    <citation type="submission" date="2019-03" db="EMBL/GenBank/DDBJ databases">
        <title>Genomic Encyclopedia of Type Strains, Phase IV (KMG-IV): sequencing the most valuable type-strain genomes for metagenomic binning, comparative biology and taxonomic classification.</title>
        <authorList>
            <person name="Goeker M."/>
        </authorList>
    </citation>
    <scope>NUCLEOTIDE SEQUENCE [LARGE SCALE GENOMIC DNA]</scope>
    <source>
        <strain evidence="4 5">DSM 100013</strain>
    </source>
</reference>
<dbReference type="Proteomes" id="UP000295504">
    <property type="component" value="Unassembled WGS sequence"/>
</dbReference>
<organism evidence="4 5">
    <name type="scientific">Serpentinicella alkaliphila</name>
    <dbReference type="NCBI Taxonomy" id="1734049"/>
    <lineage>
        <taxon>Bacteria</taxon>
        <taxon>Bacillati</taxon>
        <taxon>Bacillota</taxon>
        <taxon>Clostridia</taxon>
        <taxon>Peptostreptococcales</taxon>
        <taxon>Natronincolaceae</taxon>
        <taxon>Serpentinicella</taxon>
    </lineage>
</organism>
<evidence type="ECO:0000256" key="2">
    <source>
        <dbReference type="ARBA" id="ARBA00023002"/>
    </source>
</evidence>
<dbReference type="InterPro" id="IPR029479">
    <property type="entry name" value="Nitroreductase"/>
</dbReference>
<keyword evidence="5" id="KW-1185">Reference proteome</keyword>
<name>A0A4R2TJN1_9FIRM</name>